<evidence type="ECO:0000256" key="1">
    <source>
        <dbReference type="SAM" id="Phobius"/>
    </source>
</evidence>
<sequence>MEASLMPPKSRRDTWYREPWLLLVAGGPAFVVCASIYTGYIAMHGADKVVAEDYYKQGLMINKDIQRDAKARELQLNAYINADLTNSKVRLQLSGKGNLPETIQLSLANAAKGSNSVSEVIRRLPLKQTAPGHYEGELKLMPKVGEDTVKLFHIKLETTDWRLTGDWFDPGQKPVQLNAAK</sequence>
<dbReference type="Proteomes" id="UP000646911">
    <property type="component" value="Unassembled WGS sequence"/>
</dbReference>
<organism evidence="2 3">
    <name type="scientific">Undibacterium umbellatum</name>
    <dbReference type="NCBI Taxonomy" id="2762300"/>
    <lineage>
        <taxon>Bacteria</taxon>
        <taxon>Pseudomonadati</taxon>
        <taxon>Pseudomonadota</taxon>
        <taxon>Betaproteobacteria</taxon>
        <taxon>Burkholderiales</taxon>
        <taxon>Oxalobacteraceae</taxon>
        <taxon>Undibacterium</taxon>
    </lineage>
</organism>
<feature type="transmembrane region" description="Helical" evidence="1">
    <location>
        <begin position="20"/>
        <end position="40"/>
    </location>
</feature>
<reference evidence="2 3" key="1">
    <citation type="submission" date="2020-08" db="EMBL/GenBank/DDBJ databases">
        <title>Novel species isolated from subtropical streams in China.</title>
        <authorList>
            <person name="Lu H."/>
        </authorList>
    </citation>
    <scope>NUCLEOTIDE SEQUENCE [LARGE SCALE GENOMIC DNA]</scope>
    <source>
        <strain evidence="2 3">NL8W</strain>
    </source>
</reference>
<comment type="caution">
    <text evidence="2">The sequence shown here is derived from an EMBL/GenBank/DDBJ whole genome shotgun (WGS) entry which is preliminary data.</text>
</comment>
<dbReference type="Pfam" id="PF05751">
    <property type="entry name" value="FixH"/>
    <property type="match status" value="1"/>
</dbReference>
<dbReference type="EMBL" id="JACOFX010000008">
    <property type="protein sequence ID" value="MBC3908997.1"/>
    <property type="molecule type" value="Genomic_DNA"/>
</dbReference>
<protein>
    <submittedName>
        <fullName evidence="2">FixH family protein</fullName>
    </submittedName>
</protein>
<evidence type="ECO:0000313" key="3">
    <source>
        <dbReference type="Proteomes" id="UP000646911"/>
    </source>
</evidence>
<keyword evidence="3" id="KW-1185">Reference proteome</keyword>
<dbReference type="InterPro" id="IPR008620">
    <property type="entry name" value="FixH"/>
</dbReference>
<proteinExistence type="predicted"/>
<keyword evidence="1" id="KW-0812">Transmembrane</keyword>
<evidence type="ECO:0000313" key="2">
    <source>
        <dbReference type="EMBL" id="MBC3908997.1"/>
    </source>
</evidence>
<keyword evidence="1" id="KW-0472">Membrane</keyword>
<name>A0ABR6ZB75_9BURK</name>
<dbReference type="RefSeq" id="WP_186954541.1">
    <property type="nucleotide sequence ID" value="NZ_JACOFX010000008.1"/>
</dbReference>
<gene>
    <name evidence="2" type="ORF">H8L47_15675</name>
</gene>
<accession>A0ABR6ZB75</accession>
<keyword evidence="1" id="KW-1133">Transmembrane helix</keyword>